<feature type="domain" description="NodB homology" evidence="1">
    <location>
        <begin position="81"/>
        <end position="267"/>
    </location>
</feature>
<dbReference type="GO" id="GO:0016810">
    <property type="term" value="F:hydrolase activity, acting on carbon-nitrogen (but not peptide) bonds"/>
    <property type="evidence" value="ECO:0007669"/>
    <property type="project" value="InterPro"/>
</dbReference>
<dbReference type="InterPro" id="IPR011330">
    <property type="entry name" value="Glyco_hydro/deAcase_b/a-brl"/>
</dbReference>
<dbReference type="InterPro" id="IPR002509">
    <property type="entry name" value="NODB_dom"/>
</dbReference>
<organism evidence="2 3">
    <name type="scientific">Ramlibacter ginsenosidimutans</name>
    <dbReference type="NCBI Taxonomy" id="502333"/>
    <lineage>
        <taxon>Bacteria</taxon>
        <taxon>Pseudomonadati</taxon>
        <taxon>Pseudomonadota</taxon>
        <taxon>Betaproteobacteria</taxon>
        <taxon>Burkholderiales</taxon>
        <taxon>Comamonadaceae</taxon>
        <taxon>Ramlibacter</taxon>
    </lineage>
</organism>
<dbReference type="Gene3D" id="3.20.20.370">
    <property type="entry name" value="Glycoside hydrolase/deacetylase"/>
    <property type="match status" value="1"/>
</dbReference>
<reference evidence="2" key="1">
    <citation type="journal article" date="2012" name="J. Microbiol. Biotechnol.">
        <title>Ramlibacter ginsenosidimutans sp. nov., with ginsenoside-converting activity.</title>
        <authorList>
            <person name="Wang L."/>
            <person name="An D.S."/>
            <person name="Kim S.G."/>
            <person name="Jin F.X."/>
            <person name="Kim S.C."/>
            <person name="Lee S.T."/>
            <person name="Im W.T."/>
        </authorList>
    </citation>
    <scope>NUCLEOTIDE SEQUENCE</scope>
    <source>
        <strain evidence="2">KACC 17527</strain>
    </source>
</reference>
<dbReference type="Proteomes" id="UP000630528">
    <property type="component" value="Unassembled WGS sequence"/>
</dbReference>
<reference evidence="2" key="2">
    <citation type="submission" date="2021-01" db="EMBL/GenBank/DDBJ databases">
        <authorList>
            <person name="Kang M."/>
        </authorList>
    </citation>
    <scope>NUCLEOTIDE SEQUENCE</scope>
    <source>
        <strain evidence="2">KACC 17527</strain>
    </source>
</reference>
<evidence type="ECO:0000259" key="1">
    <source>
        <dbReference type="PROSITE" id="PS51677"/>
    </source>
</evidence>
<evidence type="ECO:0000313" key="2">
    <source>
        <dbReference type="EMBL" id="MBK6007563.1"/>
    </source>
</evidence>
<dbReference type="AlphaFoldDB" id="A0A934WNH4"/>
<protein>
    <submittedName>
        <fullName evidence="2">Polysaccharide deacetylase family protein</fullName>
    </submittedName>
</protein>
<sequence length="281" mass="29910">MNAALSPSSNPPWPVPPLLRASAAVHAAAGVALLAAPAQWPWAIAALVANHALLTGAGLWPRSTALGENLVRLPAAAAARGEVAITIDDGPDPEVTPAVLDLLAAHSARATFFCIGERAERHPALVREIVRRGHSVQNHSHVHRHHFSLLGPSGFAREIRTAQDTLARLAGEAPRFFRAPAGLRNPFLGPVLHRAGLTLASWTRRGFDTRERDPQRVLQRLTRGLSAGDVLLLHDGHCACDAQGRPVILAVLPLLLAHLQRHGLTPVTLPQAMALDPGTKA</sequence>
<dbReference type="Pfam" id="PF01522">
    <property type="entry name" value="Polysacc_deac_1"/>
    <property type="match status" value="1"/>
</dbReference>
<gene>
    <name evidence="2" type="ORF">JJB11_15800</name>
</gene>
<dbReference type="GO" id="GO:0005975">
    <property type="term" value="P:carbohydrate metabolic process"/>
    <property type="evidence" value="ECO:0007669"/>
    <property type="project" value="InterPro"/>
</dbReference>
<dbReference type="SUPFAM" id="SSF88713">
    <property type="entry name" value="Glycoside hydrolase/deacetylase"/>
    <property type="match status" value="1"/>
</dbReference>
<comment type="caution">
    <text evidence="2">The sequence shown here is derived from an EMBL/GenBank/DDBJ whole genome shotgun (WGS) entry which is preliminary data.</text>
</comment>
<dbReference type="CDD" id="cd10959">
    <property type="entry name" value="CE4_NodB_like_3"/>
    <property type="match status" value="1"/>
</dbReference>
<dbReference type="RefSeq" id="WP_201173283.1">
    <property type="nucleotide sequence ID" value="NZ_JAEPWM010000006.1"/>
</dbReference>
<proteinExistence type="predicted"/>
<evidence type="ECO:0000313" key="3">
    <source>
        <dbReference type="Proteomes" id="UP000630528"/>
    </source>
</evidence>
<accession>A0A934WNH4</accession>
<dbReference type="EMBL" id="JAEPWM010000006">
    <property type="protein sequence ID" value="MBK6007563.1"/>
    <property type="molecule type" value="Genomic_DNA"/>
</dbReference>
<dbReference type="PANTHER" id="PTHR10587">
    <property type="entry name" value="GLYCOSYL TRANSFERASE-RELATED"/>
    <property type="match status" value="1"/>
</dbReference>
<keyword evidence="3" id="KW-1185">Reference proteome</keyword>
<dbReference type="InterPro" id="IPR050248">
    <property type="entry name" value="Polysacc_deacetylase_ArnD"/>
</dbReference>
<dbReference type="PROSITE" id="PS51677">
    <property type="entry name" value="NODB"/>
    <property type="match status" value="1"/>
</dbReference>
<name>A0A934WNH4_9BURK</name>
<dbReference type="PANTHER" id="PTHR10587:SF137">
    <property type="entry name" value="4-DEOXY-4-FORMAMIDO-L-ARABINOSE-PHOSPHOUNDECAPRENOL DEFORMYLASE ARND-RELATED"/>
    <property type="match status" value="1"/>
</dbReference>